<name>A0A8R1ID54_CAEJA</name>
<keyword evidence="2" id="KW-1185">Reference proteome</keyword>
<evidence type="ECO:0000313" key="2">
    <source>
        <dbReference type="Proteomes" id="UP000005237"/>
    </source>
</evidence>
<evidence type="ECO:0000313" key="1">
    <source>
        <dbReference type="EnsemblMetazoa" id="CJA32079a.1"/>
    </source>
</evidence>
<reference evidence="2" key="1">
    <citation type="submission" date="2010-08" db="EMBL/GenBank/DDBJ databases">
        <authorList>
            <consortium name="Caenorhabditis japonica Sequencing Consortium"/>
            <person name="Wilson R.K."/>
        </authorList>
    </citation>
    <scope>NUCLEOTIDE SEQUENCE [LARGE SCALE GENOMIC DNA]</scope>
    <source>
        <strain evidence="2">DF5081</strain>
    </source>
</reference>
<dbReference type="Proteomes" id="UP000005237">
    <property type="component" value="Unassembled WGS sequence"/>
</dbReference>
<protein>
    <submittedName>
        <fullName evidence="1">Uncharacterized protein</fullName>
    </submittedName>
</protein>
<organism evidence="1 2">
    <name type="scientific">Caenorhabditis japonica</name>
    <dbReference type="NCBI Taxonomy" id="281687"/>
    <lineage>
        <taxon>Eukaryota</taxon>
        <taxon>Metazoa</taxon>
        <taxon>Ecdysozoa</taxon>
        <taxon>Nematoda</taxon>
        <taxon>Chromadorea</taxon>
        <taxon>Rhabditida</taxon>
        <taxon>Rhabditina</taxon>
        <taxon>Rhabditomorpha</taxon>
        <taxon>Rhabditoidea</taxon>
        <taxon>Rhabditidae</taxon>
        <taxon>Peloderinae</taxon>
        <taxon>Caenorhabditis</taxon>
    </lineage>
</organism>
<proteinExistence type="predicted"/>
<sequence>MFIWLRNIRRKRQMQMLRLAVVIVALLAAFAFTINIRSAQNSSLHSRLSRSSGKQIGQSSFNNLWSINMFSDSDSDSQSDATFTPLLTYHPFNNSCKFPLPNTYAIDIMDYTLSERLRQMKCPIKEKDYASMDSEGFMYVHPHFVDYPRLEHYVSCKVDIIEGGLRQPEKNMTKNMFIVEKTLDVSLVSTELKLSGIIVFLIDLRRETPPTYLWATTRTQRYLKRRRQNGDCGLMLSCRKSVEDTIWPAPFEPGF</sequence>
<dbReference type="AlphaFoldDB" id="A0A8R1ID54"/>
<accession>A0A8R1ID54</accession>
<reference evidence="1" key="2">
    <citation type="submission" date="2022-06" db="UniProtKB">
        <authorList>
            <consortium name="EnsemblMetazoa"/>
        </authorList>
    </citation>
    <scope>IDENTIFICATION</scope>
    <source>
        <strain evidence="1">DF5081</strain>
    </source>
</reference>
<dbReference type="EnsemblMetazoa" id="CJA32079a.1">
    <property type="protein sequence ID" value="CJA32079a.1"/>
    <property type="gene ID" value="WBGene00207926"/>
</dbReference>